<comment type="function">
    <text evidence="13">Required for the formation of a threonylcarbamoyl group on adenosine at position 37 (t(6)A37) in tRNAs that read codons beginning with adenine.</text>
</comment>
<feature type="binding site" evidence="14">
    <location>
        <position position="153"/>
    </location>
    <ligand>
        <name>ATP</name>
        <dbReference type="ChEBI" id="CHEBI:30616"/>
    </ligand>
</feature>
<dbReference type="Gene3D" id="3.90.870.10">
    <property type="entry name" value="DHBP synthase"/>
    <property type="match status" value="1"/>
</dbReference>
<dbReference type="GO" id="GO:0061710">
    <property type="term" value="F:L-threonylcarbamoyladenylate synthase"/>
    <property type="evidence" value="ECO:0007669"/>
    <property type="project" value="UniProtKB-EC"/>
</dbReference>
<evidence type="ECO:0000256" key="13">
    <source>
        <dbReference type="PIRNR" id="PIRNR004930"/>
    </source>
</evidence>
<dbReference type="InterPro" id="IPR010923">
    <property type="entry name" value="T(6)A37_SUA5"/>
</dbReference>
<dbReference type="GO" id="GO:0006450">
    <property type="term" value="P:regulation of translational fidelity"/>
    <property type="evidence" value="ECO:0007669"/>
    <property type="project" value="TreeGrafter"/>
</dbReference>
<comment type="catalytic activity">
    <reaction evidence="12 13">
        <text>L-threonine + hydrogencarbonate + ATP = L-threonylcarbamoyladenylate + diphosphate + H2O</text>
        <dbReference type="Rhea" id="RHEA:36407"/>
        <dbReference type="ChEBI" id="CHEBI:15377"/>
        <dbReference type="ChEBI" id="CHEBI:17544"/>
        <dbReference type="ChEBI" id="CHEBI:30616"/>
        <dbReference type="ChEBI" id="CHEBI:33019"/>
        <dbReference type="ChEBI" id="CHEBI:57926"/>
        <dbReference type="ChEBI" id="CHEBI:73682"/>
        <dbReference type="EC" id="2.7.7.87"/>
    </reaction>
</comment>
<dbReference type="GO" id="GO:0005524">
    <property type="term" value="F:ATP binding"/>
    <property type="evidence" value="ECO:0007669"/>
    <property type="project" value="UniProtKB-UniRule"/>
</dbReference>
<organism evidence="16 17">
    <name type="scientific">Anaerosporomusa subterranea</name>
    <dbReference type="NCBI Taxonomy" id="1794912"/>
    <lineage>
        <taxon>Bacteria</taxon>
        <taxon>Bacillati</taxon>
        <taxon>Bacillota</taxon>
        <taxon>Negativicutes</taxon>
        <taxon>Acetonemataceae</taxon>
        <taxon>Anaerosporomusa</taxon>
    </lineage>
</organism>
<evidence type="ECO:0000256" key="14">
    <source>
        <dbReference type="PIRSR" id="PIRSR004930-1"/>
    </source>
</evidence>
<sequence length="349" mass="36799">MKTEIRKINPLQPEQTIIMQAASIISNGGLVAFPTETVYGLGANGLDDVAARRIFAAKGRPADNPLILHIADQAEIRPLVKSVPANAIALMNAFWPGPLTVVLERSELVPDAVTAGLDTVAIRLPRSLIARRLIQAAGVPIAAPSANASGRPSPTTAQAVWFDLVGKLDMILDGGQCDVGLESTVVDCTTPVPTLLRPGGITREMLLAVLGELELDRNLSDQTSAPRSPGMKYTHYAPAAPMILIDALPPADTVKLLLREVNLALAAGKRVGAVTSAETAALLPKGVLGAVYGPRGDKEQMAGNVYECLRRFDKSPVDVIFGEAVDEAGIGLAIMNRLRKAAGYRIISG</sequence>
<dbReference type="AlphaFoldDB" id="A0A154BS61"/>
<dbReference type="InterPro" id="IPR006070">
    <property type="entry name" value="Sua5-like_dom"/>
</dbReference>
<evidence type="ECO:0000256" key="8">
    <source>
        <dbReference type="ARBA" id="ARBA00022695"/>
    </source>
</evidence>
<keyword evidence="6 13" id="KW-0808">Transferase</keyword>
<comment type="subcellular location">
    <subcellularLocation>
        <location evidence="1 13">Cytoplasm</location>
    </subcellularLocation>
</comment>
<dbReference type="Pfam" id="PF03481">
    <property type="entry name" value="Sua5_C"/>
    <property type="match status" value="1"/>
</dbReference>
<keyword evidence="7 13" id="KW-0819">tRNA processing</keyword>
<dbReference type="GO" id="GO:0000049">
    <property type="term" value="F:tRNA binding"/>
    <property type="evidence" value="ECO:0007669"/>
    <property type="project" value="TreeGrafter"/>
</dbReference>
<feature type="binding site" evidence="14">
    <location>
        <position position="69"/>
    </location>
    <ligand>
        <name>L-threonine</name>
        <dbReference type="ChEBI" id="CHEBI:57926"/>
    </ligand>
</feature>
<evidence type="ECO:0000256" key="10">
    <source>
        <dbReference type="ARBA" id="ARBA00022840"/>
    </source>
</evidence>
<feature type="binding site" evidence="14">
    <location>
        <position position="37"/>
    </location>
    <ligand>
        <name>L-threonine</name>
        <dbReference type="ChEBI" id="CHEBI:57926"/>
    </ligand>
</feature>
<feature type="binding site" evidence="14">
    <location>
        <position position="197"/>
    </location>
    <ligand>
        <name>ATP</name>
        <dbReference type="ChEBI" id="CHEBI:30616"/>
    </ligand>
</feature>
<dbReference type="GO" id="GO:0008033">
    <property type="term" value="P:tRNA processing"/>
    <property type="evidence" value="ECO:0007669"/>
    <property type="project" value="UniProtKB-KW"/>
</dbReference>
<dbReference type="PROSITE" id="PS51163">
    <property type="entry name" value="YRDC"/>
    <property type="match status" value="1"/>
</dbReference>
<dbReference type="Gene3D" id="3.40.50.11030">
    <property type="entry name" value="Threonylcarbamoyl-AMP synthase, C-terminal domain"/>
    <property type="match status" value="1"/>
</dbReference>
<dbReference type="NCBIfam" id="TIGR00057">
    <property type="entry name" value="L-threonylcarbamoyladenylate synthase"/>
    <property type="match status" value="1"/>
</dbReference>
<evidence type="ECO:0000256" key="6">
    <source>
        <dbReference type="ARBA" id="ARBA00022679"/>
    </source>
</evidence>
<feature type="domain" description="YrdC-like" evidence="15">
    <location>
        <begin position="15"/>
        <end position="201"/>
    </location>
</feature>
<dbReference type="Pfam" id="PF01300">
    <property type="entry name" value="Sua5_yciO_yrdC"/>
    <property type="match status" value="1"/>
</dbReference>
<dbReference type="PANTHER" id="PTHR17490">
    <property type="entry name" value="SUA5"/>
    <property type="match status" value="1"/>
</dbReference>
<dbReference type="STRING" id="1794912.AXX12_07750"/>
<keyword evidence="5 13" id="KW-0963">Cytoplasm</keyword>
<keyword evidence="17" id="KW-1185">Reference proteome</keyword>
<dbReference type="PIRSF" id="PIRSF004930">
    <property type="entry name" value="Tln_factor_SUA5"/>
    <property type="match status" value="1"/>
</dbReference>
<evidence type="ECO:0000256" key="9">
    <source>
        <dbReference type="ARBA" id="ARBA00022741"/>
    </source>
</evidence>
<feature type="binding site" evidence="14">
    <location>
        <position position="183"/>
    </location>
    <ligand>
        <name>L-threonine</name>
        <dbReference type="ChEBI" id="CHEBI:57926"/>
    </ligand>
</feature>
<dbReference type="EC" id="2.7.7.87" evidence="3 13"/>
<feature type="binding site" evidence="14">
    <location>
        <position position="123"/>
    </location>
    <ligand>
        <name>L-threonine</name>
        <dbReference type="ChEBI" id="CHEBI:57926"/>
    </ligand>
</feature>
<evidence type="ECO:0000256" key="3">
    <source>
        <dbReference type="ARBA" id="ARBA00012584"/>
    </source>
</evidence>
<evidence type="ECO:0000256" key="12">
    <source>
        <dbReference type="ARBA" id="ARBA00048366"/>
    </source>
</evidence>
<keyword evidence="10 13" id="KW-0067">ATP-binding</keyword>
<evidence type="ECO:0000259" key="15">
    <source>
        <dbReference type="PROSITE" id="PS51163"/>
    </source>
</evidence>
<evidence type="ECO:0000256" key="1">
    <source>
        <dbReference type="ARBA" id="ARBA00004496"/>
    </source>
</evidence>
<evidence type="ECO:0000256" key="7">
    <source>
        <dbReference type="ARBA" id="ARBA00022694"/>
    </source>
</evidence>
<dbReference type="InterPro" id="IPR017945">
    <property type="entry name" value="DHBP_synth_RibB-like_a/b_dom"/>
</dbReference>
<feature type="binding site" evidence="14">
    <location>
        <position position="145"/>
    </location>
    <ligand>
        <name>ATP</name>
        <dbReference type="ChEBI" id="CHEBI:30616"/>
    </ligand>
</feature>
<accession>A0A154BS61</accession>
<proteinExistence type="inferred from homology"/>
<dbReference type="InterPro" id="IPR050156">
    <property type="entry name" value="TC-AMP_synthase_SUA5"/>
</dbReference>
<dbReference type="RefSeq" id="WP_066243018.1">
    <property type="nucleotide sequence ID" value="NZ_LSGP01000017.1"/>
</dbReference>
<evidence type="ECO:0000313" key="17">
    <source>
        <dbReference type="Proteomes" id="UP000076268"/>
    </source>
</evidence>
<dbReference type="SUPFAM" id="SSF55821">
    <property type="entry name" value="YrdC/RibB"/>
    <property type="match status" value="1"/>
</dbReference>
<keyword evidence="9 13" id="KW-0547">Nucleotide-binding</keyword>
<evidence type="ECO:0000256" key="4">
    <source>
        <dbReference type="ARBA" id="ARBA00015492"/>
    </source>
</evidence>
<dbReference type="PANTHER" id="PTHR17490:SF16">
    <property type="entry name" value="THREONYLCARBAMOYL-AMP SYNTHASE"/>
    <property type="match status" value="1"/>
</dbReference>
<feature type="binding site" evidence="14">
    <location>
        <position position="236"/>
    </location>
    <ligand>
        <name>ATP</name>
        <dbReference type="ChEBI" id="CHEBI:30616"/>
    </ligand>
</feature>
<evidence type="ECO:0000256" key="5">
    <source>
        <dbReference type="ARBA" id="ARBA00022490"/>
    </source>
</evidence>
<feature type="binding site" evidence="14">
    <location>
        <position position="60"/>
    </location>
    <ligand>
        <name>ATP</name>
        <dbReference type="ChEBI" id="CHEBI:30616"/>
    </ligand>
</feature>
<gene>
    <name evidence="16" type="ORF">AXX12_07750</name>
</gene>
<comment type="caution">
    <text evidence="16">The sequence shown here is derived from an EMBL/GenBank/DDBJ whole genome shotgun (WGS) entry which is preliminary data.</text>
</comment>
<dbReference type="EMBL" id="LSGP01000017">
    <property type="protein sequence ID" value="KYZ76844.1"/>
    <property type="molecule type" value="Genomic_DNA"/>
</dbReference>
<evidence type="ECO:0000256" key="11">
    <source>
        <dbReference type="ARBA" id="ARBA00029774"/>
    </source>
</evidence>
<dbReference type="FunFam" id="3.90.870.10:FF:000009">
    <property type="entry name" value="Threonylcarbamoyl-AMP synthase, putative"/>
    <property type="match status" value="1"/>
</dbReference>
<feature type="binding site" evidence="14">
    <location>
        <position position="143"/>
    </location>
    <ligand>
        <name>L-threonine</name>
        <dbReference type="ChEBI" id="CHEBI:57926"/>
    </ligand>
</feature>
<dbReference type="InterPro" id="IPR005145">
    <property type="entry name" value="Sua5_C"/>
</dbReference>
<dbReference type="GO" id="GO:0005737">
    <property type="term" value="C:cytoplasm"/>
    <property type="evidence" value="ECO:0007669"/>
    <property type="project" value="UniProtKB-SubCell"/>
</dbReference>
<dbReference type="GO" id="GO:0003725">
    <property type="term" value="F:double-stranded RNA binding"/>
    <property type="evidence" value="ECO:0007669"/>
    <property type="project" value="UniProtKB-UniRule"/>
</dbReference>
<comment type="similarity">
    <text evidence="2 13">Belongs to the SUA5 family.</text>
</comment>
<dbReference type="InterPro" id="IPR038385">
    <property type="entry name" value="Sua5/YwlC_C"/>
</dbReference>
<dbReference type="Proteomes" id="UP000076268">
    <property type="component" value="Unassembled WGS sequence"/>
</dbReference>
<keyword evidence="8 13" id="KW-0548">Nucleotidyltransferase</keyword>
<name>A0A154BS61_ANASB</name>
<reference evidence="16 17" key="1">
    <citation type="submission" date="2016-02" db="EMBL/GenBank/DDBJ databases">
        <title>Anaerosporomusa subterraneum gen. nov., sp. nov., a spore-forming obligate anaerobe isolated from saprolite.</title>
        <authorList>
            <person name="Choi J.K."/>
            <person name="Shah M."/>
            <person name="Yee N."/>
        </authorList>
    </citation>
    <scope>NUCLEOTIDE SEQUENCE [LARGE SCALE GENOMIC DNA]</scope>
    <source>
        <strain evidence="16 17">RU4</strain>
    </source>
</reference>
<evidence type="ECO:0000313" key="16">
    <source>
        <dbReference type="EMBL" id="KYZ76844.1"/>
    </source>
</evidence>
<protein>
    <recommendedName>
        <fullName evidence="4 13">Threonylcarbamoyl-AMP synthase</fullName>
        <shortName evidence="13">TC-AMP synthase</shortName>
        <ecNumber evidence="3 13">2.7.7.87</ecNumber>
    </recommendedName>
    <alternativeName>
        <fullName evidence="11 13">L-threonylcarbamoyladenylate synthase</fullName>
    </alternativeName>
</protein>
<feature type="binding site" evidence="14">
    <location>
        <position position="64"/>
    </location>
    <ligand>
        <name>ATP</name>
        <dbReference type="ChEBI" id="CHEBI:30616"/>
    </ligand>
</feature>
<feature type="binding site" evidence="14">
    <location>
        <position position="119"/>
    </location>
    <ligand>
        <name>ATP</name>
        <dbReference type="ChEBI" id="CHEBI:30616"/>
    </ligand>
</feature>
<evidence type="ECO:0000256" key="2">
    <source>
        <dbReference type="ARBA" id="ARBA00007663"/>
    </source>
</evidence>